<dbReference type="Pfam" id="PF03797">
    <property type="entry name" value="Autotransporter"/>
    <property type="match status" value="1"/>
</dbReference>
<evidence type="ECO:0000259" key="1">
    <source>
        <dbReference type="PROSITE" id="PS51208"/>
    </source>
</evidence>
<dbReference type="RefSeq" id="WP_320213410.1">
    <property type="nucleotide sequence ID" value="NZ_JAVIIS010000008.1"/>
</dbReference>
<reference evidence="2 3" key="1">
    <citation type="submission" date="2023-08" db="EMBL/GenBank/DDBJ databases">
        <title>Implementing the SeqCode for naming new Mesorhizobium species isolated from Vachellia karroo root nodules.</title>
        <authorList>
            <person name="Van Lill M."/>
        </authorList>
    </citation>
    <scope>NUCLEOTIDE SEQUENCE [LARGE SCALE GENOMIC DNA]</scope>
    <source>
        <strain evidence="2 3">VK3E</strain>
    </source>
</reference>
<dbReference type="PROSITE" id="PS51208">
    <property type="entry name" value="AUTOTRANSPORTER"/>
    <property type="match status" value="1"/>
</dbReference>
<evidence type="ECO:0000313" key="3">
    <source>
        <dbReference type="Proteomes" id="UP001272097"/>
    </source>
</evidence>
<dbReference type="Gene3D" id="2.40.128.130">
    <property type="entry name" value="Autotransporter beta-domain"/>
    <property type="match status" value="1"/>
</dbReference>
<keyword evidence="3" id="KW-1185">Reference proteome</keyword>
<dbReference type="EMBL" id="JAVIIS010000008">
    <property type="protein sequence ID" value="MDX8439503.1"/>
    <property type="molecule type" value="Genomic_DNA"/>
</dbReference>
<feature type="domain" description="Autotransporter" evidence="1">
    <location>
        <begin position="574"/>
        <end position="850"/>
    </location>
</feature>
<organism evidence="2 3">
    <name type="scientific">Mesorhizobium australafricanum</name>
    <dbReference type="NCBI Taxonomy" id="3072311"/>
    <lineage>
        <taxon>Bacteria</taxon>
        <taxon>Pseudomonadati</taxon>
        <taxon>Pseudomonadota</taxon>
        <taxon>Alphaproteobacteria</taxon>
        <taxon>Hyphomicrobiales</taxon>
        <taxon>Phyllobacteriaceae</taxon>
        <taxon>Mesorhizobium</taxon>
    </lineage>
</organism>
<proteinExistence type="predicted"/>
<gene>
    <name evidence="2" type="ORF">RFM51_07860</name>
</gene>
<sequence length="850" mass="84040">MALAAICVSARAADVEITANTGAVNLDTFAGTTAHMNPGVTVGPSNPAISATLQAWTLTNEGAVTGGNTVKLDKGGAFLNANGATVTGSLTALTFGYKPFGLPPAGGPGTLDNYGTIAGGVEGVTMWLGGTVNNYAGGTITTATGLNAVSIGQGTSRTLFNSGAIKATKTTGFSTGVLMQGGPSTFTNTGTGVIYGDYNGVYASASAVFTSFGNAGSVTSSRGPAVEATGGGAIVNSGIIASTNASGILTRNTAAAEVINSGTITGAVNAIAFTSAGGGTVGATHTVRLQTGSVLNGNVLGGTGTDNLILEGAGSETIAKFKNFETLALQGTDWELTGTGGFSTSAAVQTGLLRVNGTLTSPTVTVSTGAGLGGTGTIIGAVTNNGTIAAGNSIGTLSVTGSVVFNSGSALQVEVNPGGQADLVAITGTATINGGTVQVLAAGGTYLPSTVYTIVSTTAGFTGPATFSGVTSNFAFLAPTLTYDANNVYLTLERNSIDLNAIGGTPNQRAAGAGVQALGGGNAIFDAVLMLDVPGARAAFDQLSGEIHASAAGLRLDDSRFVREAALDRVRQAGGSGVPGLWGQVHGAFSSRDSDANAADVDAHSGGFFAGIDAAVANTIRLGVLTGYDRSTFDADDRASSGSADSIHLAAYGAGQWGDFSLHGGAAYAWQTIETDRSVAFPGFSDRLSAKYDGHTGQVFGEAGYAFHRGGTTIEPTAALAYVDTGSDAFSEDGGAAALSSDGLDNSVTFSTLGLRGSTAFDLGGVAASARGFVGWRHAFGDSTPTIGVAFAGQDPFTIAGTPIARDAALIELGLDLQAGVASRLGLSYAGQFGGGTTSQAFKAGLLVSF</sequence>
<dbReference type="InterPro" id="IPR006315">
    <property type="entry name" value="OM_autotransptr_brl_dom"/>
</dbReference>
<dbReference type="InterPro" id="IPR011050">
    <property type="entry name" value="Pectin_lyase_fold/virulence"/>
</dbReference>
<dbReference type="SMART" id="SM00869">
    <property type="entry name" value="Autotransporter"/>
    <property type="match status" value="1"/>
</dbReference>
<comment type="caution">
    <text evidence="2">The sequence shown here is derived from an EMBL/GenBank/DDBJ whole genome shotgun (WGS) entry which is preliminary data.</text>
</comment>
<dbReference type="SUPFAM" id="SSF103515">
    <property type="entry name" value="Autotransporter"/>
    <property type="match status" value="1"/>
</dbReference>
<dbReference type="Proteomes" id="UP001272097">
    <property type="component" value="Unassembled WGS sequence"/>
</dbReference>
<dbReference type="NCBIfam" id="TIGR01414">
    <property type="entry name" value="autotrans_barl"/>
    <property type="match status" value="1"/>
</dbReference>
<dbReference type="SUPFAM" id="SSF51126">
    <property type="entry name" value="Pectin lyase-like"/>
    <property type="match status" value="1"/>
</dbReference>
<protein>
    <submittedName>
        <fullName evidence="2">Autotransporter domain-containing protein</fullName>
    </submittedName>
</protein>
<dbReference type="InterPro" id="IPR036709">
    <property type="entry name" value="Autotransporte_beta_dom_sf"/>
</dbReference>
<evidence type="ECO:0000313" key="2">
    <source>
        <dbReference type="EMBL" id="MDX8439503.1"/>
    </source>
</evidence>
<name>A0ABU4WUT2_9HYPH</name>
<dbReference type="InterPro" id="IPR005546">
    <property type="entry name" value="Autotransporte_beta"/>
</dbReference>
<accession>A0ABU4WUT2</accession>